<dbReference type="AlphaFoldDB" id="A0A9P5NJE2"/>
<sequence>MTTRRSSQVMKTWRDVILNYPMLQWAASLDFGDSLRWIQEVFKRAGTSLITLAFLPFLYKSTKDNDMRMPQLCRHLTFSETADLQALPHLESFILFSSYEFFQGQVNLFDGTAPRLRSLNIVQSRCPFTSAALQQLSSLCVIGGRLGHTVPEWLEILSGMPKLSNLTLEWSFLENASVKDKPGYVVVERYNMTGLQTVVMPRLQMLTLKGTHTPCSVIFTKLEFRPSCGIHVACFNTEISDDQGHLAMMDSVRHKMACCSIPHWKEYGVSIGHNSNPTFIIFTSLQSRRISGFTGIGQRESWFHLSSPPCAVSFPI</sequence>
<evidence type="ECO:0000313" key="2">
    <source>
        <dbReference type="Proteomes" id="UP000724874"/>
    </source>
</evidence>
<keyword evidence="2" id="KW-1185">Reference proteome</keyword>
<protein>
    <submittedName>
        <fullName evidence="1">Uncharacterized protein</fullName>
    </submittedName>
</protein>
<evidence type="ECO:0000313" key="1">
    <source>
        <dbReference type="EMBL" id="KAF8898125.1"/>
    </source>
</evidence>
<reference evidence="1" key="1">
    <citation type="submission" date="2020-11" db="EMBL/GenBank/DDBJ databases">
        <authorList>
            <consortium name="DOE Joint Genome Institute"/>
            <person name="Ahrendt S."/>
            <person name="Riley R."/>
            <person name="Andreopoulos W."/>
            <person name="LaButti K."/>
            <person name="Pangilinan J."/>
            <person name="Ruiz-duenas F.J."/>
            <person name="Barrasa J.M."/>
            <person name="Sanchez-Garcia M."/>
            <person name="Camarero S."/>
            <person name="Miyauchi S."/>
            <person name="Serrano A."/>
            <person name="Linde D."/>
            <person name="Babiker R."/>
            <person name="Drula E."/>
            <person name="Ayuso-Fernandez I."/>
            <person name="Pacheco R."/>
            <person name="Padilla G."/>
            <person name="Ferreira P."/>
            <person name="Barriuso J."/>
            <person name="Kellner H."/>
            <person name="Castanera R."/>
            <person name="Alfaro M."/>
            <person name="Ramirez L."/>
            <person name="Pisabarro A.G."/>
            <person name="Kuo A."/>
            <person name="Tritt A."/>
            <person name="Lipzen A."/>
            <person name="He G."/>
            <person name="Yan M."/>
            <person name="Ng V."/>
            <person name="Cullen D."/>
            <person name="Martin F."/>
            <person name="Rosso M.-N."/>
            <person name="Henrissat B."/>
            <person name="Hibbett D."/>
            <person name="Martinez A.T."/>
            <person name="Grigoriev I.V."/>
        </authorList>
    </citation>
    <scope>NUCLEOTIDE SEQUENCE</scope>
    <source>
        <strain evidence="1">AH 44721</strain>
    </source>
</reference>
<dbReference type="EMBL" id="JADNYJ010000055">
    <property type="protein sequence ID" value="KAF8898125.1"/>
    <property type="molecule type" value="Genomic_DNA"/>
</dbReference>
<dbReference type="SUPFAM" id="SSF52047">
    <property type="entry name" value="RNI-like"/>
    <property type="match status" value="1"/>
</dbReference>
<dbReference type="OrthoDB" id="3032084at2759"/>
<comment type="caution">
    <text evidence="1">The sequence shown here is derived from an EMBL/GenBank/DDBJ whole genome shotgun (WGS) entry which is preliminary data.</text>
</comment>
<dbReference type="Proteomes" id="UP000724874">
    <property type="component" value="Unassembled WGS sequence"/>
</dbReference>
<accession>A0A9P5NJE2</accession>
<name>A0A9P5NJE2_GYMJU</name>
<organism evidence="1 2">
    <name type="scientific">Gymnopilus junonius</name>
    <name type="common">Spectacular rustgill mushroom</name>
    <name type="synonym">Gymnopilus spectabilis subsp. junonius</name>
    <dbReference type="NCBI Taxonomy" id="109634"/>
    <lineage>
        <taxon>Eukaryota</taxon>
        <taxon>Fungi</taxon>
        <taxon>Dikarya</taxon>
        <taxon>Basidiomycota</taxon>
        <taxon>Agaricomycotina</taxon>
        <taxon>Agaricomycetes</taxon>
        <taxon>Agaricomycetidae</taxon>
        <taxon>Agaricales</taxon>
        <taxon>Agaricineae</taxon>
        <taxon>Hymenogastraceae</taxon>
        <taxon>Gymnopilus</taxon>
    </lineage>
</organism>
<gene>
    <name evidence="1" type="ORF">CPB84DRAFT_1780890</name>
</gene>
<proteinExistence type="predicted"/>